<proteinExistence type="predicted"/>
<name>A0ABQ1S1U5_9MICO</name>
<gene>
    <name evidence="1" type="ORF">GCM10007269_31840</name>
</gene>
<protein>
    <submittedName>
        <fullName evidence="1">Uncharacterized protein</fullName>
    </submittedName>
</protein>
<dbReference type="EMBL" id="BMCM01000006">
    <property type="protein sequence ID" value="GGD86579.1"/>
    <property type="molecule type" value="Genomic_DNA"/>
</dbReference>
<dbReference type="Proteomes" id="UP000629365">
    <property type="component" value="Unassembled WGS sequence"/>
</dbReference>
<evidence type="ECO:0000313" key="1">
    <source>
        <dbReference type="EMBL" id="GGD86579.1"/>
    </source>
</evidence>
<keyword evidence="2" id="KW-1185">Reference proteome</keyword>
<comment type="caution">
    <text evidence="1">The sequence shown here is derived from an EMBL/GenBank/DDBJ whole genome shotgun (WGS) entry which is preliminary data.</text>
</comment>
<accession>A0ABQ1S1U5</accession>
<sequence length="57" mass="6105">MGEIGESADDFCMHRDRYSRVSELGEATPEDIGAVAVYDEAGIAGPGDVVHPNRPLM</sequence>
<evidence type="ECO:0000313" key="2">
    <source>
        <dbReference type="Proteomes" id="UP000629365"/>
    </source>
</evidence>
<reference evidence="2" key="1">
    <citation type="journal article" date="2019" name="Int. J. Syst. Evol. Microbiol.">
        <title>The Global Catalogue of Microorganisms (GCM) 10K type strain sequencing project: providing services to taxonomists for standard genome sequencing and annotation.</title>
        <authorList>
            <consortium name="The Broad Institute Genomics Platform"/>
            <consortium name="The Broad Institute Genome Sequencing Center for Infectious Disease"/>
            <person name="Wu L."/>
            <person name="Ma J."/>
        </authorList>
    </citation>
    <scope>NUCLEOTIDE SEQUENCE [LARGE SCALE GENOMIC DNA]</scope>
    <source>
        <strain evidence="2">CCM 7640</strain>
    </source>
</reference>
<organism evidence="1 2">
    <name type="scientific">Microbacterium murale</name>
    <dbReference type="NCBI Taxonomy" id="1081040"/>
    <lineage>
        <taxon>Bacteria</taxon>
        <taxon>Bacillati</taxon>
        <taxon>Actinomycetota</taxon>
        <taxon>Actinomycetes</taxon>
        <taxon>Micrococcales</taxon>
        <taxon>Microbacteriaceae</taxon>
        <taxon>Microbacterium</taxon>
    </lineage>
</organism>